<dbReference type="Proteomes" id="UP000283817">
    <property type="component" value="Unassembled WGS sequence"/>
</dbReference>
<comment type="caution">
    <text evidence="4">The sequence shown here is derived from an EMBL/GenBank/DDBJ whole genome shotgun (WGS) entry which is preliminary data.</text>
</comment>
<dbReference type="SUPFAM" id="SSF111369">
    <property type="entry name" value="HlyD-like secretion proteins"/>
    <property type="match status" value="1"/>
</dbReference>
<name>A0A444I7M5_RHILE</name>
<keyword evidence="1" id="KW-0175">Coiled coil</keyword>
<feature type="domain" description="CusB-like beta-barrel" evidence="3">
    <location>
        <begin position="274"/>
        <end position="367"/>
    </location>
</feature>
<dbReference type="Pfam" id="PF25954">
    <property type="entry name" value="Beta-barrel_RND_2"/>
    <property type="match status" value="1"/>
</dbReference>
<evidence type="ECO:0000313" key="5">
    <source>
        <dbReference type="Proteomes" id="UP000283817"/>
    </source>
</evidence>
<dbReference type="EMBL" id="SBHX01000017">
    <property type="protein sequence ID" value="RWX34218.1"/>
    <property type="molecule type" value="Genomic_DNA"/>
</dbReference>
<dbReference type="AlphaFoldDB" id="A0A444I7M5"/>
<reference evidence="4 5" key="1">
    <citation type="submission" date="2019-01" db="EMBL/GenBank/DDBJ databases">
        <title>RHIZO-ID as a novel technology for direct rhizobia identification.</title>
        <authorList>
            <person name="De Meyer S.E."/>
        </authorList>
    </citation>
    <scope>NUCLEOTIDE SEQUENCE [LARGE SCALE GENOMIC DNA]</scope>
    <source>
        <strain evidence="4 5">WSM448</strain>
    </source>
</reference>
<evidence type="ECO:0000259" key="3">
    <source>
        <dbReference type="Pfam" id="PF25954"/>
    </source>
</evidence>
<accession>A0A444I7M5</accession>
<evidence type="ECO:0000259" key="2">
    <source>
        <dbReference type="Pfam" id="PF25917"/>
    </source>
</evidence>
<evidence type="ECO:0000256" key="1">
    <source>
        <dbReference type="SAM" id="Coils"/>
    </source>
</evidence>
<evidence type="ECO:0000313" key="4">
    <source>
        <dbReference type="EMBL" id="RWX34218.1"/>
    </source>
</evidence>
<organism evidence="4 5">
    <name type="scientific">Rhizobium leguminosarum</name>
    <dbReference type="NCBI Taxonomy" id="384"/>
    <lineage>
        <taxon>Bacteria</taxon>
        <taxon>Pseudomonadati</taxon>
        <taxon>Pseudomonadota</taxon>
        <taxon>Alphaproteobacteria</taxon>
        <taxon>Hyphomicrobiales</taxon>
        <taxon>Rhizobiaceae</taxon>
        <taxon>Rhizobium/Agrobacterium group</taxon>
        <taxon>Rhizobium</taxon>
    </lineage>
</organism>
<dbReference type="Gene3D" id="2.40.30.170">
    <property type="match status" value="1"/>
</dbReference>
<feature type="coiled-coil region" evidence="1">
    <location>
        <begin position="122"/>
        <end position="163"/>
    </location>
</feature>
<proteinExistence type="predicted"/>
<gene>
    <name evidence="4" type="ORF">EHI47_07415</name>
</gene>
<dbReference type="Pfam" id="PF25917">
    <property type="entry name" value="BSH_RND"/>
    <property type="match status" value="1"/>
</dbReference>
<dbReference type="Gene3D" id="2.40.50.100">
    <property type="match status" value="1"/>
</dbReference>
<dbReference type="RefSeq" id="WP_128410152.1">
    <property type="nucleotide sequence ID" value="NZ_SBHX01000017.1"/>
</dbReference>
<sequence>MADDVKIASLRPAARAPGDSKAEDKIAAFYHRLAIPALAVAVALGCVAVVSADWSSWVSGAANQSTDDAVVSADVSTLSAQVSGTIRTIATQDYQRVSKGDLLAEIDNREYEAAVEVAGASLASANAAIENLANQIELQKAAVVAAEAQNASAHAQLTQSEQEFNRQSNLGGATSQQMLQQAQSAFLQAQASVRITAAAIEQQKAQLKVLNGQYPILRAQAGSAQGTLDSVRIREGYTRIYAPFDGVVGRKLVQVGDLVSAGSGILSLVPLPSIYVIANFKETQLAQMKPGSRAEITVDSFPGERLSGKISRLAPASGSIFALLPPDNATGNYTKVVQRVSVRIEVDPDQPLTQQLKPGMSVVVDVETPSKEQ</sequence>
<dbReference type="InterPro" id="IPR058792">
    <property type="entry name" value="Beta-barrel_RND_2"/>
</dbReference>
<dbReference type="InterPro" id="IPR050739">
    <property type="entry name" value="MFP"/>
</dbReference>
<dbReference type="InterPro" id="IPR058625">
    <property type="entry name" value="MdtA-like_BSH"/>
</dbReference>
<feature type="domain" description="Multidrug resistance protein MdtA-like barrel-sandwich hybrid" evidence="2">
    <location>
        <begin position="77"/>
        <end position="263"/>
    </location>
</feature>
<dbReference type="PANTHER" id="PTHR30386:SF24">
    <property type="entry name" value="MULTIDRUG RESISTANCE EFFLUX PUMP"/>
    <property type="match status" value="1"/>
</dbReference>
<dbReference type="Gene3D" id="1.10.287.470">
    <property type="entry name" value="Helix hairpin bin"/>
    <property type="match status" value="2"/>
</dbReference>
<dbReference type="PANTHER" id="PTHR30386">
    <property type="entry name" value="MEMBRANE FUSION SUBUNIT OF EMRAB-TOLC MULTIDRUG EFFLUX PUMP"/>
    <property type="match status" value="1"/>
</dbReference>
<protein>
    <submittedName>
        <fullName evidence="4">HlyD family secretion protein</fullName>
    </submittedName>
</protein>